<name>A0A1Y1UY06_9FUNG</name>
<reference evidence="2 3" key="2">
    <citation type="submission" date="2016-08" db="EMBL/GenBank/DDBJ databases">
        <title>Pervasive Adenine N6-methylation of Active Genes in Fungi.</title>
        <authorList>
            <consortium name="DOE Joint Genome Institute"/>
            <person name="Mondo S.J."/>
            <person name="Dannebaum R.O."/>
            <person name="Kuo R.C."/>
            <person name="Labutti K."/>
            <person name="Haridas S."/>
            <person name="Kuo A."/>
            <person name="Salamov A."/>
            <person name="Ahrendt S.R."/>
            <person name="Lipzen A."/>
            <person name="Sullivan W."/>
            <person name="Andreopoulos W.B."/>
            <person name="Clum A."/>
            <person name="Lindquist E."/>
            <person name="Daum C."/>
            <person name="Ramamoorthy G.K."/>
            <person name="Gryganskyi A."/>
            <person name="Culley D."/>
            <person name="Magnuson J.K."/>
            <person name="James T.Y."/>
            <person name="O'Malley M.A."/>
            <person name="Stajich J.E."/>
            <person name="Spatafora J.W."/>
            <person name="Visel A."/>
            <person name="Grigoriev I.V."/>
        </authorList>
    </citation>
    <scope>NUCLEOTIDE SEQUENCE [LARGE SCALE GENOMIC DNA]</scope>
    <source>
        <strain evidence="3">finn</strain>
    </source>
</reference>
<sequence>YFQYGYTTISIESADIPDKFIYHFDETNSTVNFSVPFFLLFILIPYADNYKELINIYIESNKNKTIHVSTDCKMDNHCFSNKYYNNTCTYNV</sequence>
<evidence type="ECO:0000313" key="2">
    <source>
        <dbReference type="EMBL" id="ORX42633.1"/>
    </source>
</evidence>
<proteinExistence type="predicted"/>
<dbReference type="Proteomes" id="UP000193719">
    <property type="component" value="Unassembled WGS sequence"/>
</dbReference>
<dbReference type="AlphaFoldDB" id="A0A1Y1UY06"/>
<comment type="caution">
    <text evidence="2">The sequence shown here is derived from an EMBL/GenBank/DDBJ whole genome shotgun (WGS) entry which is preliminary data.</text>
</comment>
<evidence type="ECO:0000256" key="1">
    <source>
        <dbReference type="SAM" id="Phobius"/>
    </source>
</evidence>
<evidence type="ECO:0000313" key="3">
    <source>
        <dbReference type="Proteomes" id="UP000193719"/>
    </source>
</evidence>
<feature type="transmembrane region" description="Helical" evidence="1">
    <location>
        <begin position="29"/>
        <end position="47"/>
    </location>
</feature>
<dbReference type="OrthoDB" id="10455880at2759"/>
<gene>
    <name evidence="2" type="ORF">BCR36DRAFT_306611</name>
</gene>
<feature type="non-terminal residue" evidence="2">
    <location>
        <position position="1"/>
    </location>
</feature>
<organism evidence="2 3">
    <name type="scientific">Piromyces finnis</name>
    <dbReference type="NCBI Taxonomy" id="1754191"/>
    <lineage>
        <taxon>Eukaryota</taxon>
        <taxon>Fungi</taxon>
        <taxon>Fungi incertae sedis</taxon>
        <taxon>Chytridiomycota</taxon>
        <taxon>Chytridiomycota incertae sedis</taxon>
        <taxon>Neocallimastigomycetes</taxon>
        <taxon>Neocallimastigales</taxon>
        <taxon>Neocallimastigaceae</taxon>
        <taxon>Piromyces</taxon>
    </lineage>
</organism>
<accession>A0A1Y1UY06</accession>
<protein>
    <submittedName>
        <fullName evidence="2">Uncharacterized protein</fullName>
    </submittedName>
</protein>
<keyword evidence="1" id="KW-0812">Transmembrane</keyword>
<reference evidence="2 3" key="1">
    <citation type="submission" date="2016-08" db="EMBL/GenBank/DDBJ databases">
        <title>Genomes of anaerobic fungi encode conserved fungal cellulosomes for biomass hydrolysis.</title>
        <authorList>
            <consortium name="DOE Joint Genome Institute"/>
            <person name="Haitjema C.H."/>
            <person name="Gilmore S.P."/>
            <person name="Henske J.K."/>
            <person name="Solomon K.V."/>
            <person name="De Groot R."/>
            <person name="Kuo A."/>
            <person name="Mondo S.J."/>
            <person name="Salamov A.A."/>
            <person name="Labutti K."/>
            <person name="Zhao Z."/>
            <person name="Chiniquy J."/>
            <person name="Barry K."/>
            <person name="Brewer H.M."/>
            <person name="Purvine S.O."/>
            <person name="Wright A.T."/>
            <person name="Boxma B."/>
            <person name="Van Alen T."/>
            <person name="Hackstein J.H."/>
            <person name="Baker S.E."/>
            <person name="Grigoriev I.V."/>
            <person name="O'Malley M.A."/>
        </authorList>
    </citation>
    <scope>NUCLEOTIDE SEQUENCE [LARGE SCALE GENOMIC DNA]</scope>
    <source>
        <strain evidence="3">finn</strain>
    </source>
</reference>
<dbReference type="EMBL" id="MCFH01000062">
    <property type="protein sequence ID" value="ORX42633.1"/>
    <property type="molecule type" value="Genomic_DNA"/>
</dbReference>
<keyword evidence="1" id="KW-1133">Transmembrane helix</keyword>
<keyword evidence="3" id="KW-1185">Reference proteome</keyword>
<keyword evidence="1" id="KW-0472">Membrane</keyword>